<feature type="region of interest" description="Disordered" evidence="1">
    <location>
        <begin position="342"/>
        <end position="382"/>
    </location>
</feature>
<accession>A0AAD5RQV9</accession>
<feature type="region of interest" description="Disordered" evidence="1">
    <location>
        <begin position="270"/>
        <end position="298"/>
    </location>
</feature>
<evidence type="ECO:0000313" key="3">
    <source>
        <dbReference type="EMBL" id="KAJ2902118.1"/>
    </source>
</evidence>
<proteinExistence type="predicted"/>
<keyword evidence="2" id="KW-0472">Membrane</keyword>
<feature type="compositionally biased region" description="Gly residues" evidence="1">
    <location>
        <begin position="224"/>
        <end position="233"/>
    </location>
</feature>
<keyword evidence="4" id="KW-1185">Reference proteome</keyword>
<feature type="compositionally biased region" description="Low complexity" evidence="1">
    <location>
        <begin position="190"/>
        <end position="223"/>
    </location>
</feature>
<sequence length="382" mass="39203">MSQLTRRDTVTQPTATVPPLTANPTAALPGGAENYLPRNIDVRAEDEEAHTTLFLAPDATCGKYPLLSLSSPATLGSWFTCLNGNVQCQFYTSSSAQNAWQACCGDYLSCDPWTTCLDHDQSPAWSYDASKTKVCTSNSFTLCQTLHFSYHSALAFVCVPPGIARSLEILTTHVGQEGVLDFTTTTIGVSESSSSSSSSSSTAAPTTITTTTSTISDGASGSPSSGGGGGGGQSSHVGAIVGGVLGGLAIIGIVVLGGVYFLVYQPRRKGGGGGGGVGGRNNSAGTADAEMEEAQPSSKWQWKYNIPSTGELTGGRGGGREAFGGSAATGGYYCELPVEEHPVEMGSPSLPRDALFRDSVQSAGESDGEGVYPGGRAPDPKP</sequence>
<keyword evidence="2" id="KW-0812">Transmembrane</keyword>
<keyword evidence="2" id="KW-1133">Transmembrane helix</keyword>
<evidence type="ECO:0008006" key="5">
    <source>
        <dbReference type="Google" id="ProtNLM"/>
    </source>
</evidence>
<feature type="compositionally biased region" description="Low complexity" evidence="1">
    <location>
        <begin position="13"/>
        <end position="29"/>
    </location>
</feature>
<dbReference type="AlphaFoldDB" id="A0AAD5RQV9"/>
<evidence type="ECO:0000256" key="2">
    <source>
        <dbReference type="SAM" id="Phobius"/>
    </source>
</evidence>
<feature type="region of interest" description="Disordered" evidence="1">
    <location>
        <begin position="1"/>
        <end position="32"/>
    </location>
</feature>
<evidence type="ECO:0000256" key="1">
    <source>
        <dbReference type="SAM" id="MobiDB-lite"/>
    </source>
</evidence>
<name>A0AAD5RQV9_9PEZI</name>
<organism evidence="3 4">
    <name type="scientific">Zalerion maritima</name>
    <dbReference type="NCBI Taxonomy" id="339359"/>
    <lineage>
        <taxon>Eukaryota</taxon>
        <taxon>Fungi</taxon>
        <taxon>Dikarya</taxon>
        <taxon>Ascomycota</taxon>
        <taxon>Pezizomycotina</taxon>
        <taxon>Sordariomycetes</taxon>
        <taxon>Lulworthiomycetidae</taxon>
        <taxon>Lulworthiales</taxon>
        <taxon>Lulworthiaceae</taxon>
        <taxon>Zalerion</taxon>
    </lineage>
</organism>
<dbReference type="EMBL" id="JAKWBI020000124">
    <property type="protein sequence ID" value="KAJ2902118.1"/>
    <property type="molecule type" value="Genomic_DNA"/>
</dbReference>
<dbReference type="Proteomes" id="UP001201980">
    <property type="component" value="Unassembled WGS sequence"/>
</dbReference>
<gene>
    <name evidence="3" type="ORF">MKZ38_001027</name>
</gene>
<comment type="caution">
    <text evidence="3">The sequence shown here is derived from an EMBL/GenBank/DDBJ whole genome shotgun (WGS) entry which is preliminary data.</text>
</comment>
<reference evidence="3" key="1">
    <citation type="submission" date="2022-07" db="EMBL/GenBank/DDBJ databases">
        <title>Draft genome sequence of Zalerion maritima ATCC 34329, a (micro)plastics degrading marine fungus.</title>
        <authorList>
            <person name="Paco A."/>
            <person name="Goncalves M.F.M."/>
            <person name="Rocha-Santos T.A.P."/>
            <person name="Alves A."/>
        </authorList>
    </citation>
    <scope>NUCLEOTIDE SEQUENCE</scope>
    <source>
        <strain evidence="3">ATCC 34329</strain>
    </source>
</reference>
<feature type="transmembrane region" description="Helical" evidence="2">
    <location>
        <begin position="240"/>
        <end position="263"/>
    </location>
</feature>
<evidence type="ECO:0000313" key="4">
    <source>
        <dbReference type="Proteomes" id="UP001201980"/>
    </source>
</evidence>
<feature type="region of interest" description="Disordered" evidence="1">
    <location>
        <begin position="190"/>
        <end position="233"/>
    </location>
</feature>
<protein>
    <recommendedName>
        <fullName evidence="5">Transmembrane protein</fullName>
    </recommendedName>
</protein>